<proteinExistence type="predicted"/>
<sequence length="170" mass="18495">MEASRAYVPPSLSSPTPSVLPLRPLSAQSTMQPLARTSLKSRLSVNPKELPPAPMSFTYEPPAIADVSVSTLASDPHQEHEHPHLFSFPPVAASTPLKRRREAMSTSADGPPTSDGAAASGAVGTSRRRTRSWRGDQAKQQQQQHQQRVDGAEAMDVEEEGPQRKRVARR</sequence>
<reference evidence="2" key="1">
    <citation type="submission" date="2019-10" db="EMBL/GenBank/DDBJ databases">
        <authorList>
            <person name="Nor Muhammad N."/>
        </authorList>
    </citation>
    <scope>NUCLEOTIDE SEQUENCE</scope>
</reference>
<dbReference type="GO" id="GO:0019168">
    <property type="term" value="F:2-polyprenylphenol 6-hydroxylase activity"/>
    <property type="evidence" value="ECO:0007669"/>
    <property type="project" value="UniProtKB-EC"/>
</dbReference>
<name>A0A5K1K151_9APHY</name>
<accession>A0A5K1K151</accession>
<gene>
    <name evidence="2" type="primary">P25535</name>
</gene>
<dbReference type="AlphaFoldDB" id="A0A5K1K151"/>
<evidence type="ECO:0000256" key="1">
    <source>
        <dbReference type="SAM" id="MobiDB-lite"/>
    </source>
</evidence>
<protein>
    <submittedName>
        <fullName evidence="2">2-octaprenylphenol hydroxylase )</fullName>
        <ecNumber evidence="2">1.14.13.240</ecNumber>
    </submittedName>
</protein>
<evidence type="ECO:0000313" key="2">
    <source>
        <dbReference type="EMBL" id="VWO99192.1"/>
    </source>
</evidence>
<dbReference type="EC" id="1.14.13.240" evidence="2"/>
<keyword evidence="2" id="KW-0560">Oxidoreductase</keyword>
<feature type="compositionally biased region" description="Low complexity" evidence="1">
    <location>
        <begin position="9"/>
        <end position="26"/>
    </location>
</feature>
<dbReference type="EMBL" id="LR727464">
    <property type="protein sequence ID" value="VWO99192.1"/>
    <property type="molecule type" value="Genomic_DNA"/>
</dbReference>
<organism evidence="2">
    <name type="scientific">Ganoderma boninense</name>
    <dbReference type="NCBI Taxonomy" id="34458"/>
    <lineage>
        <taxon>Eukaryota</taxon>
        <taxon>Fungi</taxon>
        <taxon>Dikarya</taxon>
        <taxon>Basidiomycota</taxon>
        <taxon>Agaricomycotina</taxon>
        <taxon>Agaricomycetes</taxon>
        <taxon>Polyporales</taxon>
        <taxon>Polyporaceae</taxon>
        <taxon>Ganoderma</taxon>
    </lineage>
</organism>
<feature type="region of interest" description="Disordered" evidence="1">
    <location>
        <begin position="1"/>
        <end position="170"/>
    </location>
</feature>